<organism evidence="4 5">
    <name type="scientific">Shimia litoralis</name>
    <dbReference type="NCBI Taxonomy" id="420403"/>
    <lineage>
        <taxon>Bacteria</taxon>
        <taxon>Pseudomonadati</taxon>
        <taxon>Pseudomonadota</taxon>
        <taxon>Alphaproteobacteria</taxon>
        <taxon>Rhodobacterales</taxon>
        <taxon>Roseobacteraceae</taxon>
    </lineage>
</organism>
<dbReference type="PANTHER" id="PTHR43420:SF12">
    <property type="entry name" value="N-ACETYLTRANSFERASE DOMAIN-CONTAINING PROTEIN"/>
    <property type="match status" value="1"/>
</dbReference>
<evidence type="ECO:0000313" key="4">
    <source>
        <dbReference type="EMBL" id="TKZ22463.1"/>
    </source>
</evidence>
<proteinExistence type="predicted"/>
<keyword evidence="1 4" id="KW-0808">Transferase</keyword>
<dbReference type="InterPro" id="IPR050680">
    <property type="entry name" value="YpeA/RimI_acetyltransf"/>
</dbReference>
<evidence type="ECO:0000259" key="3">
    <source>
        <dbReference type="PROSITE" id="PS51186"/>
    </source>
</evidence>
<dbReference type="PANTHER" id="PTHR43420">
    <property type="entry name" value="ACETYLTRANSFERASE"/>
    <property type="match status" value="1"/>
</dbReference>
<feature type="domain" description="N-acetyltransferase" evidence="3">
    <location>
        <begin position="1"/>
        <end position="137"/>
    </location>
</feature>
<protein>
    <submittedName>
        <fullName evidence="4">GNAT family N-acetyltransferase</fullName>
    </submittedName>
</protein>
<dbReference type="InterPro" id="IPR000182">
    <property type="entry name" value="GNAT_dom"/>
</dbReference>
<dbReference type="GO" id="GO:0016747">
    <property type="term" value="F:acyltransferase activity, transferring groups other than amino-acyl groups"/>
    <property type="evidence" value="ECO:0007669"/>
    <property type="project" value="InterPro"/>
</dbReference>
<dbReference type="OrthoDB" id="9804026at2"/>
<dbReference type="RefSeq" id="WP_138014480.1">
    <property type="nucleotide sequence ID" value="NZ_SULI01000001.1"/>
</dbReference>
<dbReference type="Proteomes" id="UP000306575">
    <property type="component" value="Unassembled WGS sequence"/>
</dbReference>
<dbReference type="PROSITE" id="PS51186">
    <property type="entry name" value="GNAT"/>
    <property type="match status" value="1"/>
</dbReference>
<dbReference type="InterPro" id="IPR016181">
    <property type="entry name" value="Acyl_CoA_acyltransferase"/>
</dbReference>
<dbReference type="Pfam" id="PF00583">
    <property type="entry name" value="Acetyltransf_1"/>
    <property type="match status" value="1"/>
</dbReference>
<sequence length="137" mass="14889">MTPHDLATLHAAAFENTRSWAEAEFADLLGSDFSFVEGDDSGFALGRVIADEAELLTLATLPSLRRQGFARHWLARFEYTAKKRGATTAFLEVAEDNTAAIALYLSAGYAKTGARSNYYTRTDGLHVGALIMAKTLP</sequence>
<name>A0A4U7N9M9_9RHOB</name>
<evidence type="ECO:0000313" key="5">
    <source>
        <dbReference type="Proteomes" id="UP000306575"/>
    </source>
</evidence>
<keyword evidence="5" id="KW-1185">Reference proteome</keyword>
<dbReference type="Gene3D" id="3.40.630.30">
    <property type="match status" value="1"/>
</dbReference>
<comment type="caution">
    <text evidence="4">The sequence shown here is derived from an EMBL/GenBank/DDBJ whole genome shotgun (WGS) entry which is preliminary data.</text>
</comment>
<dbReference type="AlphaFoldDB" id="A0A4U7N9M9"/>
<accession>A0A4U7N9M9</accession>
<evidence type="ECO:0000256" key="2">
    <source>
        <dbReference type="ARBA" id="ARBA00023315"/>
    </source>
</evidence>
<evidence type="ECO:0000256" key="1">
    <source>
        <dbReference type="ARBA" id="ARBA00022679"/>
    </source>
</evidence>
<dbReference type="SUPFAM" id="SSF55729">
    <property type="entry name" value="Acyl-CoA N-acyltransferases (Nat)"/>
    <property type="match status" value="1"/>
</dbReference>
<keyword evidence="2" id="KW-0012">Acyltransferase</keyword>
<reference evidence="4 5" key="1">
    <citation type="submission" date="2019-04" db="EMBL/GenBank/DDBJ databases">
        <title>Genome sequence of Pelagicola litoralis CL-ES2.</title>
        <authorList>
            <person name="Cao J."/>
        </authorList>
    </citation>
    <scope>NUCLEOTIDE SEQUENCE [LARGE SCALE GENOMIC DNA]</scope>
    <source>
        <strain evidence="4 5">CL-ES2</strain>
    </source>
</reference>
<dbReference type="EMBL" id="SULI01000001">
    <property type="protein sequence ID" value="TKZ22463.1"/>
    <property type="molecule type" value="Genomic_DNA"/>
</dbReference>
<gene>
    <name evidence="4" type="ORF">FAP39_00905</name>
</gene>